<organism evidence="4 5">
    <name type="scientific">Jeotgalibacillus alimentarius</name>
    <dbReference type="NCBI Taxonomy" id="135826"/>
    <lineage>
        <taxon>Bacteria</taxon>
        <taxon>Bacillati</taxon>
        <taxon>Bacillota</taxon>
        <taxon>Bacilli</taxon>
        <taxon>Bacillales</taxon>
        <taxon>Caryophanaceae</taxon>
        <taxon>Jeotgalibacillus</taxon>
    </lineage>
</organism>
<keyword evidence="1" id="KW-0175">Coiled coil</keyword>
<dbReference type="Proteomes" id="UP000031950">
    <property type="component" value="Unassembled WGS sequence"/>
</dbReference>
<protein>
    <submittedName>
        <fullName evidence="4">Uncharacterized protein</fullName>
    </submittedName>
</protein>
<evidence type="ECO:0000256" key="3">
    <source>
        <dbReference type="SAM" id="Phobius"/>
    </source>
</evidence>
<dbReference type="RefSeq" id="WP_041121269.1">
    <property type="nucleotide sequence ID" value="NZ_JXRQ01000011.1"/>
</dbReference>
<dbReference type="InterPro" id="IPR047676">
    <property type="entry name" value="FxLYD_dom"/>
</dbReference>
<evidence type="ECO:0000313" key="5">
    <source>
        <dbReference type="Proteomes" id="UP000031950"/>
    </source>
</evidence>
<name>A0A0C2SF74_9BACL</name>
<keyword evidence="3" id="KW-1133">Transmembrane helix</keyword>
<dbReference type="NCBIfam" id="NF038353">
    <property type="entry name" value="FxLYD_dom"/>
    <property type="match status" value="1"/>
</dbReference>
<keyword evidence="5" id="KW-1185">Reference proteome</keyword>
<dbReference type="OrthoDB" id="1822804at2"/>
<reference evidence="4 5" key="1">
    <citation type="submission" date="2015-01" db="EMBL/GenBank/DDBJ databases">
        <title>Genome sequence of Jeotgalibacillus alimentarius.</title>
        <authorList>
            <person name="Goh K.M."/>
            <person name="Chan K.-G."/>
            <person name="Yaakop A.S."/>
            <person name="Ee R."/>
            <person name="Gan H.M."/>
            <person name="Chan C.S."/>
        </authorList>
    </citation>
    <scope>NUCLEOTIDE SEQUENCE [LARGE SCALE GENOMIC DNA]</scope>
    <source>
        <strain evidence="4 5">YKJ-13</strain>
    </source>
</reference>
<sequence length="369" mass="42274">MTSNESDQKTSSKSPSKDFSDPKKRIMTPLRFLTIMIVISVLSLGTVYGYESWTNQKVIEWKSAGENAAFYKNWNEAEQRLARAANARPEYDSLRESLRAVRQAEGFQNELSRLEEKLEDGEYTNIQEKIEELTVKMKETQNELLFAEKQRMIDIKEKALLLSIKNDLNEELSIQSLAGKLLEVSEIDEVGASELEEQITDRIAAMSIESAAGELELYHFSEALNLIEIGLGYAPGNEQLQTFEEEIRAQRNAYQEEEYSRLAEAMKEAERQDRFNRTEAVSVEDWEVTAEDDIIKLTGEVKNNGSRPISWIEIAWGVFDENGEMIADSLTVAEPEYLLPDGTGTFKDEIMMNRPFERVEVESITWYLE</sequence>
<evidence type="ECO:0000256" key="2">
    <source>
        <dbReference type="SAM" id="MobiDB-lite"/>
    </source>
</evidence>
<dbReference type="EMBL" id="JXRQ01000011">
    <property type="protein sequence ID" value="KIL52559.1"/>
    <property type="molecule type" value="Genomic_DNA"/>
</dbReference>
<feature type="transmembrane region" description="Helical" evidence="3">
    <location>
        <begin position="30"/>
        <end position="50"/>
    </location>
</feature>
<keyword evidence="3" id="KW-0812">Transmembrane</keyword>
<gene>
    <name evidence="4" type="ORF">KP77_05860</name>
</gene>
<dbReference type="STRING" id="135826.KP77_05860"/>
<dbReference type="AlphaFoldDB" id="A0A0C2SF74"/>
<feature type="coiled-coil region" evidence="1">
    <location>
        <begin position="97"/>
        <end position="150"/>
    </location>
</feature>
<feature type="coiled-coil region" evidence="1">
    <location>
        <begin position="240"/>
        <end position="272"/>
    </location>
</feature>
<evidence type="ECO:0000256" key="1">
    <source>
        <dbReference type="SAM" id="Coils"/>
    </source>
</evidence>
<evidence type="ECO:0000313" key="4">
    <source>
        <dbReference type="EMBL" id="KIL52559.1"/>
    </source>
</evidence>
<feature type="region of interest" description="Disordered" evidence="2">
    <location>
        <begin position="1"/>
        <end position="22"/>
    </location>
</feature>
<proteinExistence type="predicted"/>
<accession>A0A0C2SF74</accession>
<dbReference type="PATRIC" id="fig|135826.4.peg.581"/>
<comment type="caution">
    <text evidence="4">The sequence shown here is derived from an EMBL/GenBank/DDBJ whole genome shotgun (WGS) entry which is preliminary data.</text>
</comment>
<keyword evidence="3" id="KW-0472">Membrane</keyword>